<gene>
    <name evidence="3" type="ORF">IW967_02925</name>
</gene>
<protein>
    <recommendedName>
        <fullName evidence="2">SAF domain-containing protein</fullName>
    </recommendedName>
</protein>
<proteinExistence type="predicted"/>
<accession>A0ABS0F0N0</accession>
<dbReference type="InterPro" id="IPR013974">
    <property type="entry name" value="SAF"/>
</dbReference>
<comment type="caution">
    <text evidence="3">The sequence shown here is derived from an EMBL/GenBank/DDBJ whole genome shotgun (WGS) entry which is preliminary data.</text>
</comment>
<dbReference type="CDD" id="cd11614">
    <property type="entry name" value="SAF_CpaB_FlgA_like"/>
    <property type="match status" value="1"/>
</dbReference>
<dbReference type="SMART" id="SM00858">
    <property type="entry name" value="SAF"/>
    <property type="match status" value="1"/>
</dbReference>
<organism evidence="3 4">
    <name type="scientific">Alicyclobacillus mali</name>
    <name type="common">ex Roth et al. 2021</name>
    <dbReference type="NCBI Taxonomy" id="1123961"/>
    <lineage>
        <taxon>Bacteria</taxon>
        <taxon>Bacillati</taxon>
        <taxon>Bacillota</taxon>
        <taxon>Bacilli</taxon>
        <taxon>Bacillales</taxon>
        <taxon>Alicyclobacillaceae</taxon>
        <taxon>Alicyclobacillus</taxon>
    </lineage>
</organism>
<sequence>MKRSAFLLTGVGLALAAGVLFAVGYRLTTATVPVIAASTYIPADTPVEPNQLTTIAVPRRFAKQAGLLNISPSQLAGHYLSVSTVPGEPISVNMVANTNDLQALLNQYVSIHHTQGVVMNFTANSALANLVEPGQMIALTVTPQGQNATPQLYPVYVLSVLEPQTSNNSTFGGNSSSSKVLYLFVPMNEYPVVASAVLAGNAQVVLYPTGMTLPSTANSASSVAPNAPQSMPGTNTANATGETNTTVTSNPTAPVVPPSASKPPTPRLSSSEQRPVHAK</sequence>
<keyword evidence="4" id="KW-1185">Reference proteome</keyword>
<name>A0ABS0F0N0_9BACL</name>
<evidence type="ECO:0000313" key="4">
    <source>
        <dbReference type="Proteomes" id="UP000642910"/>
    </source>
</evidence>
<evidence type="ECO:0000256" key="1">
    <source>
        <dbReference type="SAM" id="MobiDB-lite"/>
    </source>
</evidence>
<feature type="compositionally biased region" description="Low complexity" evidence="1">
    <location>
        <begin position="216"/>
        <end position="253"/>
    </location>
</feature>
<feature type="region of interest" description="Disordered" evidence="1">
    <location>
        <begin position="216"/>
        <end position="279"/>
    </location>
</feature>
<feature type="compositionally biased region" description="Pro residues" evidence="1">
    <location>
        <begin position="254"/>
        <end position="266"/>
    </location>
</feature>
<dbReference type="EMBL" id="JADPKZ010000028">
    <property type="protein sequence ID" value="MBF8376826.1"/>
    <property type="molecule type" value="Genomic_DNA"/>
</dbReference>
<evidence type="ECO:0000259" key="2">
    <source>
        <dbReference type="SMART" id="SM00858"/>
    </source>
</evidence>
<dbReference type="Pfam" id="PF08666">
    <property type="entry name" value="SAF"/>
    <property type="match status" value="1"/>
</dbReference>
<dbReference type="RefSeq" id="WP_195867071.1">
    <property type="nucleotide sequence ID" value="NZ_JADPKZ010000028.1"/>
</dbReference>
<reference evidence="3 4" key="1">
    <citation type="submission" date="2020-11" db="EMBL/GenBank/DDBJ databases">
        <title>Genomic insight of Alicyclobacillus mali FL 18 reveals a new arsenic-resistant strain, with potential in environmental biotechnology.</title>
        <authorList>
            <person name="Fiorentino G."/>
            <person name="Gallo G."/>
            <person name="Aulitto M."/>
        </authorList>
    </citation>
    <scope>NUCLEOTIDE SEQUENCE [LARGE SCALE GENOMIC DNA]</scope>
    <source>
        <strain evidence="3 4">FL 18</strain>
    </source>
</reference>
<feature type="domain" description="SAF" evidence="2">
    <location>
        <begin position="32"/>
        <end position="96"/>
    </location>
</feature>
<evidence type="ECO:0000313" key="3">
    <source>
        <dbReference type="EMBL" id="MBF8376826.1"/>
    </source>
</evidence>
<dbReference type="Proteomes" id="UP000642910">
    <property type="component" value="Unassembled WGS sequence"/>
</dbReference>